<organism evidence="3">
    <name type="scientific">marine sediment metagenome</name>
    <dbReference type="NCBI Taxonomy" id="412755"/>
    <lineage>
        <taxon>unclassified sequences</taxon>
        <taxon>metagenomes</taxon>
        <taxon>ecological metagenomes</taxon>
    </lineage>
</organism>
<feature type="domain" description="dATP/dGTP diphosphohydrolase N-terminal" evidence="2">
    <location>
        <begin position="8"/>
        <end position="106"/>
    </location>
</feature>
<dbReference type="Pfam" id="PF18909">
    <property type="entry name" value="dGTP_diPhyd_N"/>
    <property type="match status" value="1"/>
</dbReference>
<feature type="compositionally biased region" description="Basic and acidic residues" evidence="1">
    <location>
        <begin position="150"/>
        <end position="160"/>
    </location>
</feature>
<gene>
    <name evidence="3" type="ORF">LCGC14_1966760</name>
</gene>
<evidence type="ECO:0000313" key="3">
    <source>
        <dbReference type="EMBL" id="KKL84233.1"/>
    </source>
</evidence>
<dbReference type="EMBL" id="LAZR01021758">
    <property type="protein sequence ID" value="KKL84233.1"/>
    <property type="molecule type" value="Genomic_DNA"/>
</dbReference>
<reference evidence="3" key="1">
    <citation type="journal article" date="2015" name="Nature">
        <title>Complex archaea that bridge the gap between prokaryotes and eukaryotes.</title>
        <authorList>
            <person name="Spang A."/>
            <person name="Saw J.H."/>
            <person name="Jorgensen S.L."/>
            <person name="Zaremba-Niedzwiedzka K."/>
            <person name="Martijn J."/>
            <person name="Lind A.E."/>
            <person name="van Eijk R."/>
            <person name="Schleper C."/>
            <person name="Guy L."/>
            <person name="Ettema T.J."/>
        </authorList>
    </citation>
    <scope>NUCLEOTIDE SEQUENCE</scope>
</reference>
<evidence type="ECO:0000256" key="1">
    <source>
        <dbReference type="SAM" id="MobiDB-lite"/>
    </source>
</evidence>
<feature type="region of interest" description="Disordered" evidence="1">
    <location>
        <begin position="141"/>
        <end position="160"/>
    </location>
</feature>
<proteinExistence type="predicted"/>
<dbReference type="AlphaFoldDB" id="A0A0F9FDA3"/>
<name>A0A0F9FDA3_9ZZZZ</name>
<protein>
    <recommendedName>
        <fullName evidence="2">dATP/dGTP diphosphohydrolase N-terminal domain-containing protein</fullName>
    </recommendedName>
</protein>
<dbReference type="InterPro" id="IPR044038">
    <property type="entry name" value="dATP/dGTP_diPOhydrolase_N"/>
</dbReference>
<accession>A0A0F9FDA3</accession>
<comment type="caution">
    <text evidence="3">The sequence shown here is derived from an EMBL/GenBank/DDBJ whole genome shotgun (WGS) entry which is preliminary data.</text>
</comment>
<evidence type="ECO:0000259" key="2">
    <source>
        <dbReference type="Pfam" id="PF18909"/>
    </source>
</evidence>
<sequence>MAVKKQTNPKHALGSDKIPLHLWPETATVLGALGCLDGALKYGRANFRMSGIRASVYYDAARRHINAWFEGEDTDPDSGLPHVAHALACLAIVADAGAAGRLTDDRMIKGGYRTLIDAMTPHVARLKALHADEHPRHYTIADDINEPPAEDPKTVGEETS</sequence>